<gene>
    <name evidence="6" type="ORF">EQ836_07850</name>
</gene>
<dbReference type="GO" id="GO:0003886">
    <property type="term" value="F:DNA (cytosine-5-)-methyltransferase activity"/>
    <property type="evidence" value="ECO:0007669"/>
    <property type="project" value="UniProtKB-EC"/>
</dbReference>
<evidence type="ECO:0000256" key="3">
    <source>
        <dbReference type="ARBA" id="ARBA00022747"/>
    </source>
</evidence>
<keyword evidence="2" id="KW-0808">Transferase</keyword>
<feature type="region of interest" description="Disordered" evidence="5">
    <location>
        <begin position="168"/>
        <end position="195"/>
    </location>
</feature>
<evidence type="ECO:0000256" key="4">
    <source>
        <dbReference type="ARBA" id="ARBA00047422"/>
    </source>
</evidence>
<evidence type="ECO:0000256" key="5">
    <source>
        <dbReference type="SAM" id="MobiDB-lite"/>
    </source>
</evidence>
<sequence length="313" mass="33471">MAPGDVDERSIQDVHPDDLKPYTQCHFFAGIGVWSLALRRAGWPDDRPVWTGSCPCQPFSSAGQGAGFDDERHLWPDFHWLIQERRPPVVFGEQVASKDAEPWVDLVQADLEAMAYAFGAVPFPAAGVGSPNIRDRLYWVANANANGERRGKAWHGQLSRKRSEWLECGSDPGRLDHTNSAGPQGRSRRAEGEGQRLALPGRAGSLANAECGHAAELAGCRPGPGGAQGAGSSGQPEGCSALPNPRPAGPTNGLWGAADWLLCRDGKWRPVEPGTFPLAHGAPARVGRLRAYGNAINAEAATQFIAACRDFIG</sequence>
<evidence type="ECO:0000256" key="2">
    <source>
        <dbReference type="ARBA" id="ARBA00022679"/>
    </source>
</evidence>
<evidence type="ECO:0000313" key="6">
    <source>
        <dbReference type="EMBL" id="TRO19631.1"/>
    </source>
</evidence>
<dbReference type="AlphaFoldDB" id="A0ABD7RY02"/>
<dbReference type="GO" id="GO:0032259">
    <property type="term" value="P:methylation"/>
    <property type="evidence" value="ECO:0007669"/>
    <property type="project" value="UniProtKB-KW"/>
</dbReference>
<evidence type="ECO:0000256" key="1">
    <source>
        <dbReference type="ARBA" id="ARBA00022603"/>
    </source>
</evidence>
<dbReference type="InterPro" id="IPR001525">
    <property type="entry name" value="C5_MeTfrase"/>
</dbReference>
<organism evidence="6 7">
    <name type="scientific">Ectopseudomonas mendocina</name>
    <name type="common">Pseudomonas mendocina</name>
    <dbReference type="NCBI Taxonomy" id="300"/>
    <lineage>
        <taxon>Bacteria</taxon>
        <taxon>Pseudomonadati</taxon>
        <taxon>Pseudomonadota</taxon>
        <taxon>Gammaproteobacteria</taxon>
        <taxon>Pseudomonadales</taxon>
        <taxon>Pseudomonadaceae</taxon>
        <taxon>Ectopseudomonas</taxon>
    </lineage>
</organism>
<dbReference type="Gene3D" id="3.40.50.150">
    <property type="entry name" value="Vaccinia Virus protein VP39"/>
    <property type="match status" value="1"/>
</dbReference>
<dbReference type="EMBL" id="SCFV01000003">
    <property type="protein sequence ID" value="TRO19631.1"/>
    <property type="molecule type" value="Genomic_DNA"/>
</dbReference>
<dbReference type="GO" id="GO:0009307">
    <property type="term" value="P:DNA restriction-modification system"/>
    <property type="evidence" value="ECO:0007669"/>
    <property type="project" value="UniProtKB-KW"/>
</dbReference>
<keyword evidence="3" id="KW-0680">Restriction system</keyword>
<accession>A0ABD7RY02</accession>
<keyword evidence="1 6" id="KW-0489">Methyltransferase</keyword>
<dbReference type="SUPFAM" id="SSF53335">
    <property type="entry name" value="S-adenosyl-L-methionine-dependent methyltransferases"/>
    <property type="match status" value="1"/>
</dbReference>
<proteinExistence type="predicted"/>
<name>A0ABD7RY02_ECTME</name>
<comment type="caution">
    <text evidence="6">The sequence shown here is derived from an EMBL/GenBank/DDBJ whole genome shotgun (WGS) entry which is preliminary data.</text>
</comment>
<feature type="region of interest" description="Disordered" evidence="5">
    <location>
        <begin position="224"/>
        <end position="251"/>
    </location>
</feature>
<dbReference type="Proteomes" id="UP000317327">
    <property type="component" value="Unassembled WGS sequence"/>
</dbReference>
<dbReference type="InterPro" id="IPR029063">
    <property type="entry name" value="SAM-dependent_MTases_sf"/>
</dbReference>
<dbReference type="Pfam" id="PF00145">
    <property type="entry name" value="DNA_methylase"/>
    <property type="match status" value="1"/>
</dbReference>
<protein>
    <submittedName>
        <fullName evidence="6">DNA cytosine methyltransferase</fullName>
    </submittedName>
</protein>
<evidence type="ECO:0000313" key="7">
    <source>
        <dbReference type="Proteomes" id="UP000317327"/>
    </source>
</evidence>
<comment type="catalytic activity">
    <reaction evidence="4">
        <text>a 2'-deoxycytidine in DNA + S-adenosyl-L-methionine = a 5-methyl-2'-deoxycytidine in DNA + S-adenosyl-L-homocysteine + H(+)</text>
        <dbReference type="Rhea" id="RHEA:13681"/>
        <dbReference type="Rhea" id="RHEA-COMP:11369"/>
        <dbReference type="Rhea" id="RHEA-COMP:11370"/>
        <dbReference type="ChEBI" id="CHEBI:15378"/>
        <dbReference type="ChEBI" id="CHEBI:57856"/>
        <dbReference type="ChEBI" id="CHEBI:59789"/>
        <dbReference type="ChEBI" id="CHEBI:85452"/>
        <dbReference type="ChEBI" id="CHEBI:85454"/>
        <dbReference type="EC" id="2.1.1.37"/>
    </reaction>
</comment>
<reference evidence="6 7" key="1">
    <citation type="submission" date="2019-01" db="EMBL/GenBank/DDBJ databases">
        <title>Whole genome shotgun sequencing of Pseudomonas spp. isolated by its ability to degrade furfural.</title>
        <authorList>
            <person name="Donoso R."/>
            <person name="Farkas C."/>
            <person name="Villegas P."/>
            <person name="Gonzales-Toro F."/>
            <person name="Guajardo-Parra M."/>
            <person name="Araya-Nail M."/>
            <person name="Morgante V."/>
            <person name="Perez-Pantoja D."/>
        </authorList>
    </citation>
    <scope>NUCLEOTIDE SEQUENCE [LARGE SCALE GENOMIC DNA]</scope>
    <source>
        <strain evidence="6 7">VN231</strain>
    </source>
</reference>